<accession>A0A1I7WAL6</accession>
<name>A0A1I7WAL6_HETBA</name>
<dbReference type="Proteomes" id="UP000095283">
    <property type="component" value="Unplaced"/>
</dbReference>
<keyword evidence="1" id="KW-0812">Transmembrane</keyword>
<keyword evidence="1" id="KW-0472">Membrane</keyword>
<evidence type="ECO:0000256" key="1">
    <source>
        <dbReference type="SAM" id="Phobius"/>
    </source>
</evidence>
<dbReference type="AlphaFoldDB" id="A0A1I7WAL6"/>
<keyword evidence="2" id="KW-1185">Reference proteome</keyword>
<proteinExistence type="predicted"/>
<protein>
    <submittedName>
        <fullName evidence="3">Uncharacterized protein</fullName>
    </submittedName>
</protein>
<sequence length="71" mass="8627">MHMDLLVNHYLGHLYKLDNENYLGIDKKRNCKMFLETFISDFFTILTSLGYVTLIDFMRVNIFVLFHTYWI</sequence>
<organism evidence="2 3">
    <name type="scientific">Heterorhabditis bacteriophora</name>
    <name type="common">Entomopathogenic nematode worm</name>
    <dbReference type="NCBI Taxonomy" id="37862"/>
    <lineage>
        <taxon>Eukaryota</taxon>
        <taxon>Metazoa</taxon>
        <taxon>Ecdysozoa</taxon>
        <taxon>Nematoda</taxon>
        <taxon>Chromadorea</taxon>
        <taxon>Rhabditida</taxon>
        <taxon>Rhabditina</taxon>
        <taxon>Rhabditomorpha</taxon>
        <taxon>Strongyloidea</taxon>
        <taxon>Heterorhabditidae</taxon>
        <taxon>Heterorhabditis</taxon>
    </lineage>
</organism>
<evidence type="ECO:0000313" key="2">
    <source>
        <dbReference type="Proteomes" id="UP000095283"/>
    </source>
</evidence>
<feature type="transmembrane region" description="Helical" evidence="1">
    <location>
        <begin position="42"/>
        <end position="66"/>
    </location>
</feature>
<reference evidence="3" key="1">
    <citation type="submission" date="2016-11" db="UniProtKB">
        <authorList>
            <consortium name="WormBaseParasite"/>
        </authorList>
    </citation>
    <scope>IDENTIFICATION</scope>
</reference>
<dbReference type="WBParaSite" id="Hba_01728">
    <property type="protein sequence ID" value="Hba_01728"/>
    <property type="gene ID" value="Hba_01728"/>
</dbReference>
<keyword evidence="1" id="KW-1133">Transmembrane helix</keyword>
<evidence type="ECO:0000313" key="3">
    <source>
        <dbReference type="WBParaSite" id="Hba_01728"/>
    </source>
</evidence>